<dbReference type="AlphaFoldDB" id="A0A157T0X6"/>
<dbReference type="Proteomes" id="UP000594632">
    <property type="component" value="Chromosome"/>
</dbReference>
<dbReference type="PANTHER" id="PTHR42978">
    <property type="entry name" value="QUORUM-QUENCHING LACTONASE YTNP-RELATED-RELATED"/>
    <property type="match status" value="1"/>
</dbReference>
<proteinExistence type="inferred from homology"/>
<evidence type="ECO:0000313" key="7">
    <source>
        <dbReference type="EMBL" id="SAI85012.1"/>
    </source>
</evidence>
<comment type="cofactor">
    <cofactor evidence="1">
        <name>Zn(2+)</name>
        <dbReference type="ChEBI" id="CHEBI:29105"/>
    </cofactor>
</comment>
<evidence type="ECO:0000313" key="8">
    <source>
        <dbReference type="Proteomes" id="UP000076770"/>
    </source>
</evidence>
<keyword evidence="3" id="KW-0479">Metal-binding</keyword>
<dbReference type="InterPro" id="IPR051013">
    <property type="entry name" value="MBL_superfamily_lactonases"/>
</dbReference>
<dbReference type="GO" id="GO:0046872">
    <property type="term" value="F:metal ion binding"/>
    <property type="evidence" value="ECO:0007669"/>
    <property type="project" value="UniProtKB-KW"/>
</dbReference>
<reference evidence="6 9" key="3">
    <citation type="journal article" date="2020" name="Nat. Commun.">
        <title>The structures of two archaeal type IV pili illuminate evolutionary relationships.</title>
        <authorList>
            <person name="Wang F."/>
            <person name="Baquero D.P."/>
            <person name="Su Z."/>
            <person name="Beltran L.C."/>
            <person name="Prangishvili D."/>
            <person name="Krupovic M."/>
            <person name="Egelman E.H."/>
        </authorList>
    </citation>
    <scope>NUCLEOTIDE SEQUENCE [LARGE SCALE GENOMIC DNA]</scope>
    <source>
        <strain evidence="6 9">POZ149</strain>
    </source>
</reference>
<organism evidence="7 8">
    <name type="scientific">Saccharolobus solfataricus</name>
    <name type="common">Sulfolobus solfataricus</name>
    <dbReference type="NCBI Taxonomy" id="2287"/>
    <lineage>
        <taxon>Archaea</taxon>
        <taxon>Thermoproteota</taxon>
        <taxon>Thermoprotei</taxon>
        <taxon>Sulfolobales</taxon>
        <taxon>Sulfolobaceae</taxon>
        <taxon>Saccharolobus</taxon>
    </lineage>
</organism>
<comment type="similarity">
    <text evidence="2">Belongs to the metallo-beta-lactamase superfamily.</text>
</comment>
<dbReference type="PANTHER" id="PTHR42978:SF2">
    <property type="entry name" value="102 KBASES UNSTABLE REGION: FROM 1 TO 119443"/>
    <property type="match status" value="1"/>
</dbReference>
<reference evidence="8" key="1">
    <citation type="submission" date="2016-04" db="EMBL/GenBank/DDBJ databases">
        <authorList>
            <person name="Shah S.A."/>
            <person name="Garrett R.A."/>
        </authorList>
    </citation>
    <scope>NUCLEOTIDE SEQUENCE [LARGE SCALE GENOMIC DNA]</scope>
    <source>
        <strain evidence="8">ATCC 35091 / DSM 1616 / JCM 8930 / NBRC 15331 / P1</strain>
    </source>
</reference>
<evidence type="ECO:0000256" key="2">
    <source>
        <dbReference type="ARBA" id="ARBA00007749"/>
    </source>
</evidence>
<evidence type="ECO:0000256" key="4">
    <source>
        <dbReference type="ARBA" id="ARBA00022801"/>
    </source>
</evidence>
<gene>
    <name evidence="6" type="ORF">HFC64_02590</name>
    <name evidence="7" type="ORF">SSOP1_1458</name>
</gene>
<dbReference type="Gene3D" id="3.60.15.10">
    <property type="entry name" value="Ribonuclease Z/Hydroxyacylglutathione hydrolase-like"/>
    <property type="match status" value="1"/>
</dbReference>
<dbReference type="RefSeq" id="WP_010923338.1">
    <property type="nucleotide sequence ID" value="NZ_LT549890.1"/>
</dbReference>
<dbReference type="EMBL" id="LT549890">
    <property type="protein sequence ID" value="SAI85012.1"/>
    <property type="molecule type" value="Genomic_DNA"/>
</dbReference>
<keyword evidence="5" id="KW-0862">Zinc</keyword>
<keyword evidence="4 7" id="KW-0378">Hydrolase</keyword>
<evidence type="ECO:0000256" key="1">
    <source>
        <dbReference type="ARBA" id="ARBA00001947"/>
    </source>
</evidence>
<dbReference type="InterPro" id="IPR036866">
    <property type="entry name" value="RibonucZ/Hydroxyglut_hydro"/>
</dbReference>
<sequence>MVSLFKIIQVGDHGEVPGAEVFWMKDFDKWYRLSFYSFLIKTENDQYVLINTGLPDDLSLRNKFLKEWAKSDRCKFQHVEKIENALAKLNITTDDISHIIITPVQDYTIGRIHMFRKAKLYFSKKGWYEDVVTPSPSPFLNRDIYLPRLTREYLFDEAWNRIVLVENQEVIKGIEVKWTGCHHRSSMLVKFNFDKKRWCISDSAFVMNNFEQNIPIGIAEDIYECLNAYDYMRRECDVVIPSYDPENVNRFKEYILK</sequence>
<dbReference type="Proteomes" id="UP000076770">
    <property type="component" value="Chromosome i"/>
</dbReference>
<accession>A0A157T0X6</accession>
<evidence type="ECO:0000256" key="3">
    <source>
        <dbReference type="ARBA" id="ARBA00022723"/>
    </source>
</evidence>
<dbReference type="SUPFAM" id="SSF56281">
    <property type="entry name" value="Metallo-hydrolase/oxidoreductase"/>
    <property type="match status" value="1"/>
</dbReference>
<protein>
    <submittedName>
        <fullName evidence="6 7">Zn-dependent hydrolase</fullName>
    </submittedName>
</protein>
<dbReference type="GeneID" id="27427713"/>
<dbReference type="GeneID" id="1454360"/>
<dbReference type="GO" id="GO:0016787">
    <property type="term" value="F:hydrolase activity"/>
    <property type="evidence" value="ECO:0007669"/>
    <property type="project" value="UniProtKB-KW"/>
</dbReference>
<dbReference type="PATRIC" id="fig|2287.9.peg.1494"/>
<dbReference type="EMBL" id="CP050869">
    <property type="protein sequence ID" value="QPG48962.1"/>
    <property type="molecule type" value="Genomic_DNA"/>
</dbReference>
<dbReference type="OrthoDB" id="56266at2157"/>
<name>A0A157T0X6_SACSO</name>
<evidence type="ECO:0000313" key="9">
    <source>
        <dbReference type="Proteomes" id="UP000594632"/>
    </source>
</evidence>
<evidence type="ECO:0000256" key="5">
    <source>
        <dbReference type="ARBA" id="ARBA00022833"/>
    </source>
</evidence>
<evidence type="ECO:0000313" key="6">
    <source>
        <dbReference type="EMBL" id="QPG48962.1"/>
    </source>
</evidence>
<dbReference type="SMR" id="A0A157T0X6"/>
<reference evidence="7" key="2">
    <citation type="submission" date="2016-04" db="EMBL/GenBank/DDBJ databases">
        <authorList>
            <person name="Evans L.H."/>
            <person name="Alamgir A."/>
            <person name="Owens N."/>
            <person name="Weber N.D."/>
            <person name="Virtaneva K."/>
            <person name="Barbian K."/>
            <person name="Babar A."/>
            <person name="Rosenke K."/>
        </authorList>
    </citation>
    <scope>NUCLEOTIDE SEQUENCE</scope>
    <source>
        <strain evidence="7">P1</strain>
    </source>
</reference>